<reference evidence="2" key="1">
    <citation type="submission" date="2013-11" db="EMBL/GenBank/DDBJ databases">
        <title>Genome sequence of the fusiform rust pathogen reveals effectors for host alternation and coevolution with pine.</title>
        <authorList>
            <consortium name="DOE Joint Genome Institute"/>
            <person name="Smith K."/>
            <person name="Pendleton A."/>
            <person name="Kubisiak T."/>
            <person name="Anderson C."/>
            <person name="Salamov A."/>
            <person name="Aerts A."/>
            <person name="Riley R."/>
            <person name="Clum A."/>
            <person name="Lindquist E."/>
            <person name="Ence D."/>
            <person name="Campbell M."/>
            <person name="Kronenberg Z."/>
            <person name="Feau N."/>
            <person name="Dhillon B."/>
            <person name="Hamelin R."/>
            <person name="Burleigh J."/>
            <person name="Smith J."/>
            <person name="Yandell M."/>
            <person name="Nelson C."/>
            <person name="Grigoriev I."/>
            <person name="Davis J."/>
        </authorList>
    </citation>
    <scope>NUCLEOTIDE SEQUENCE</scope>
    <source>
        <strain evidence="2">G11</strain>
    </source>
</reference>
<accession>A0A9P6N5Y2</accession>
<evidence type="ECO:0000313" key="2">
    <source>
        <dbReference type="EMBL" id="KAG0139302.1"/>
    </source>
</evidence>
<dbReference type="AlphaFoldDB" id="A0A9P6N5Y2"/>
<evidence type="ECO:0000256" key="1">
    <source>
        <dbReference type="SAM" id="MobiDB-lite"/>
    </source>
</evidence>
<feature type="compositionally biased region" description="Pro residues" evidence="1">
    <location>
        <begin position="102"/>
        <end position="112"/>
    </location>
</feature>
<comment type="caution">
    <text evidence="2">The sequence shown here is derived from an EMBL/GenBank/DDBJ whole genome shotgun (WGS) entry which is preliminary data.</text>
</comment>
<feature type="compositionally biased region" description="Basic and acidic residues" evidence="1">
    <location>
        <begin position="196"/>
        <end position="209"/>
    </location>
</feature>
<gene>
    <name evidence="2" type="ORF">CROQUDRAFT_101775</name>
</gene>
<proteinExistence type="predicted"/>
<protein>
    <submittedName>
        <fullName evidence="2">Uncharacterized protein</fullName>
    </submittedName>
</protein>
<feature type="region of interest" description="Disordered" evidence="1">
    <location>
        <begin position="177"/>
        <end position="221"/>
    </location>
</feature>
<keyword evidence="3" id="KW-1185">Reference proteome</keyword>
<name>A0A9P6N5Y2_9BASI</name>
<feature type="region of interest" description="Disordered" evidence="1">
    <location>
        <begin position="93"/>
        <end position="120"/>
    </location>
</feature>
<organism evidence="2 3">
    <name type="scientific">Cronartium quercuum f. sp. fusiforme G11</name>
    <dbReference type="NCBI Taxonomy" id="708437"/>
    <lineage>
        <taxon>Eukaryota</taxon>
        <taxon>Fungi</taxon>
        <taxon>Dikarya</taxon>
        <taxon>Basidiomycota</taxon>
        <taxon>Pucciniomycotina</taxon>
        <taxon>Pucciniomycetes</taxon>
        <taxon>Pucciniales</taxon>
        <taxon>Coleosporiaceae</taxon>
        <taxon>Cronartium</taxon>
    </lineage>
</organism>
<feature type="compositionally biased region" description="Polar residues" evidence="1">
    <location>
        <begin position="179"/>
        <end position="190"/>
    </location>
</feature>
<dbReference type="EMBL" id="MU167641">
    <property type="protein sequence ID" value="KAG0139302.1"/>
    <property type="molecule type" value="Genomic_DNA"/>
</dbReference>
<sequence>MSQQELLLKTQSTKVAVTSTPHNSSTKPLLPIADPESIIKAAHTKAWLAKKAVQVDAGKTAEPVSTAQPDLQIAYQLDQFQFLVVTPSTLPAQGSSRVTHSPIPPDTLPPLPSGSSNSSIEKIDPALDSPVEISPIPSPFLRATDKRYPTDPPLLAPPQGTFGSNLPSTHLFVPPPVSKEQNIQGSQEPQLTKMAGQDKIKALSNHPEHSPTPTNLFPKFH</sequence>
<dbReference type="Proteomes" id="UP000886653">
    <property type="component" value="Unassembled WGS sequence"/>
</dbReference>
<evidence type="ECO:0000313" key="3">
    <source>
        <dbReference type="Proteomes" id="UP000886653"/>
    </source>
</evidence>